<keyword evidence="2" id="KW-1185">Reference proteome</keyword>
<protein>
    <submittedName>
        <fullName evidence="1">Uncharacterized protein</fullName>
    </submittedName>
</protein>
<sequence>MAGDNAVELGQGFDLIDDDLAHLRGAFGCFLRQFQHAAAQIGAGGVKFLMQFGSHLLHRVDDVAELVGCFREHAGCILSAAIVNLAHRLERLAALVLDSHANGFELTANRGGACPGAFGNDTRDIARAQLGGVERFLKQADEAVEALVEIEGAGVDRGGELFQQALALGDGLRGALVALFDGANRIGQQAAMALELGREAAEAFQRAGGGFVEGAQLFFQRARRGAVAAGDIVERGDEIGDARDQCPLQRVEVFVGAGEHFLQQDVAFTQPLEQRDRIRAQDLAGLLHFGDGGGRNLARLVDRSAGAGLDVLQRPADGAGGQLARGGDLARNVRALVHQLHGEVAALGLDRLERAGGRAADGMGKLVCLSAERLDKLRALAIDHQAELAASVAEDRRKLFGLGGDGLGERCTLLVEDGRDAVSLFANAAGDLLDLVAKGLAEAFGAGGDGALDLGGSRLDLGTGVVGGEEEGALGLARTGLDGALHLGRGGAQLRADFAGQGQQRLLGVAGAALDRFAGFHGEVGQ</sequence>
<comment type="caution">
    <text evidence="1">The sequence shown here is derived from an EMBL/GenBank/DDBJ whole genome shotgun (WGS) entry which is preliminary data.</text>
</comment>
<accession>A0A090MIP0</accession>
<dbReference type="Proteomes" id="UP000035762">
    <property type="component" value="Unassembled WGS sequence"/>
</dbReference>
<name>A0A090MIP0_AFIFE</name>
<dbReference type="AlphaFoldDB" id="A0A090MIP0"/>
<proteinExistence type="predicted"/>
<organism evidence="1 2">
    <name type="scientific">Afipia felis</name>
    <name type="common">Cat scratch disease bacillus</name>
    <dbReference type="NCBI Taxonomy" id="1035"/>
    <lineage>
        <taxon>Bacteria</taxon>
        <taxon>Pseudomonadati</taxon>
        <taxon>Pseudomonadota</taxon>
        <taxon>Alphaproteobacteria</taxon>
        <taxon>Hyphomicrobiales</taxon>
        <taxon>Nitrobacteraceae</taxon>
        <taxon>Afipia</taxon>
    </lineage>
</organism>
<evidence type="ECO:0000313" key="2">
    <source>
        <dbReference type="Proteomes" id="UP000035762"/>
    </source>
</evidence>
<evidence type="ECO:0000313" key="1">
    <source>
        <dbReference type="EMBL" id="CEG07380.1"/>
    </source>
</evidence>
<dbReference type="EMBL" id="CCAZ020000001">
    <property type="protein sequence ID" value="CEG07380.1"/>
    <property type="molecule type" value="Genomic_DNA"/>
</dbReference>
<gene>
    <name evidence="1" type="ORF">BN961_00769</name>
</gene>
<reference evidence="1 2" key="1">
    <citation type="journal article" date="2014" name="Genome Announc.">
        <title>Genome Sequence of Afipia felis Strain 76713, Isolated in Hospital Water Using an Amoeba Co-Culture Procedure.</title>
        <authorList>
            <person name="Benamar S."/>
            <person name="La Scola B."/>
            <person name="Croce O."/>
        </authorList>
    </citation>
    <scope>NUCLEOTIDE SEQUENCE [LARGE SCALE GENOMIC DNA]</scope>
    <source>
        <strain evidence="1 2">76713</strain>
    </source>
</reference>